<dbReference type="PROSITE" id="PS50181">
    <property type="entry name" value="FBOX"/>
    <property type="match status" value="1"/>
</dbReference>
<evidence type="ECO:0000259" key="1">
    <source>
        <dbReference type="PROSITE" id="PS50181"/>
    </source>
</evidence>
<keyword evidence="5" id="KW-1185">Reference proteome</keyword>
<dbReference type="Proteomes" id="UP000663870">
    <property type="component" value="Unassembled WGS sequence"/>
</dbReference>
<dbReference type="EMBL" id="CAJNOH010000186">
    <property type="protein sequence ID" value="CAF0934203.1"/>
    <property type="molecule type" value="Genomic_DNA"/>
</dbReference>
<evidence type="ECO:0000313" key="4">
    <source>
        <dbReference type="Proteomes" id="UP000663854"/>
    </source>
</evidence>
<accession>A0A814BZW7</accession>
<sequence length="597" mass="71500">MRHFSDFPDEILCKIFEYLSPFDALYSFINLNIRFNHLLIPFKRYIDLTYLSYEQFMNYINIILPIISQDEQLYFMKLGNARTPGQIELFNRLMNDKIYRNYFNYIDKILIESPRLNELINFVEKFLSSLSNLISLSITIDSIRDEDFQKWTQLIVHSVLSISTLIKLSIEMPTGLVLSRLSNTIMLNSLIDLTLNVTLVTDLLILIQRIPNVENLSIRIGWWTSGDRTLVKMLDEMRLNNNRKSFLNNLKSFHLTIDSILTFQFEHLEQVLYRILNSETTYSFCFILRHCLNHNSELTQFIDGQRWENLLSSYLLLNQFDLFIRITGCFSIEEENYKINSFKSKYFLEKKWFFSYFKYSLRDSIIFYSIPYKNKELFDISINNHEIFKNFPINYTSNLLIDQTNNGSYQFNYSTFYFMLKHFPSLQELRLIQFNMNFSIINPIHIPSLHTLKIEKERNVNLSKLLELLPLINTLFIPYFAIDDRNKSSDVYQYNRISELSLIDIPANDINQIPLFLNRFPNLRFLHIHIYNQRMTDEYLLINLNEIIQKFHSIIYLKLQLEKDVNSSVNWKEQWNGRVKMYFTDIIFVGVLVHLWF</sequence>
<evidence type="ECO:0000313" key="2">
    <source>
        <dbReference type="EMBL" id="CAF0934203.1"/>
    </source>
</evidence>
<dbReference type="Proteomes" id="UP000663854">
    <property type="component" value="Unassembled WGS sequence"/>
</dbReference>
<comment type="caution">
    <text evidence="2">The sequence shown here is derived from an EMBL/GenBank/DDBJ whole genome shotgun (WGS) entry which is preliminary data.</text>
</comment>
<dbReference type="EMBL" id="CAJNOL010000579">
    <property type="protein sequence ID" value="CAF1123592.1"/>
    <property type="molecule type" value="Genomic_DNA"/>
</dbReference>
<proteinExistence type="predicted"/>
<evidence type="ECO:0000313" key="3">
    <source>
        <dbReference type="EMBL" id="CAF1123592.1"/>
    </source>
</evidence>
<protein>
    <recommendedName>
        <fullName evidence="1">F-box domain-containing protein</fullName>
    </recommendedName>
</protein>
<name>A0A814BZW7_9BILA</name>
<dbReference type="Pfam" id="PF00646">
    <property type="entry name" value="F-box"/>
    <property type="match status" value="1"/>
</dbReference>
<gene>
    <name evidence="3" type="ORF">JXQ802_LOCUS20339</name>
    <name evidence="2" type="ORF">PYM288_LOCUS11220</name>
</gene>
<evidence type="ECO:0000313" key="5">
    <source>
        <dbReference type="Proteomes" id="UP000663870"/>
    </source>
</evidence>
<reference evidence="2" key="1">
    <citation type="submission" date="2021-02" db="EMBL/GenBank/DDBJ databases">
        <authorList>
            <person name="Nowell W R."/>
        </authorList>
    </citation>
    <scope>NUCLEOTIDE SEQUENCE</scope>
</reference>
<dbReference type="AlphaFoldDB" id="A0A814BZW7"/>
<dbReference type="InterPro" id="IPR001810">
    <property type="entry name" value="F-box_dom"/>
</dbReference>
<feature type="domain" description="F-box" evidence="1">
    <location>
        <begin position="1"/>
        <end position="48"/>
    </location>
</feature>
<organism evidence="2 4">
    <name type="scientific">Rotaria sordida</name>
    <dbReference type="NCBI Taxonomy" id="392033"/>
    <lineage>
        <taxon>Eukaryota</taxon>
        <taxon>Metazoa</taxon>
        <taxon>Spiralia</taxon>
        <taxon>Gnathifera</taxon>
        <taxon>Rotifera</taxon>
        <taxon>Eurotatoria</taxon>
        <taxon>Bdelloidea</taxon>
        <taxon>Philodinida</taxon>
        <taxon>Philodinidae</taxon>
        <taxon>Rotaria</taxon>
    </lineage>
</organism>